<evidence type="ECO:0008006" key="4">
    <source>
        <dbReference type="Google" id="ProtNLM"/>
    </source>
</evidence>
<keyword evidence="1" id="KW-0472">Membrane</keyword>
<feature type="transmembrane region" description="Helical" evidence="1">
    <location>
        <begin position="85"/>
        <end position="103"/>
    </location>
</feature>
<proteinExistence type="predicted"/>
<keyword evidence="1" id="KW-1133">Transmembrane helix</keyword>
<protein>
    <recommendedName>
        <fullName evidence="4">Intracellular septation protein A</fullName>
    </recommendedName>
</protein>
<dbReference type="AlphaFoldDB" id="A0A1I0RRP1"/>
<evidence type="ECO:0000313" key="3">
    <source>
        <dbReference type="Proteomes" id="UP000199167"/>
    </source>
</evidence>
<organism evidence="2 3">
    <name type="scientific">Cognatiyoonia koreensis</name>
    <dbReference type="NCBI Taxonomy" id="364200"/>
    <lineage>
        <taxon>Bacteria</taxon>
        <taxon>Pseudomonadati</taxon>
        <taxon>Pseudomonadota</taxon>
        <taxon>Alphaproteobacteria</taxon>
        <taxon>Rhodobacterales</taxon>
        <taxon>Paracoccaceae</taxon>
        <taxon>Cognatiyoonia</taxon>
    </lineage>
</organism>
<gene>
    <name evidence="2" type="ORF">SAMN04488515_3144</name>
</gene>
<name>A0A1I0RRP1_9RHOB</name>
<dbReference type="EMBL" id="FOIZ01000002">
    <property type="protein sequence ID" value="SEW44010.1"/>
    <property type="molecule type" value="Genomic_DNA"/>
</dbReference>
<dbReference type="STRING" id="364200.SAMN04488515_3144"/>
<feature type="transmembrane region" description="Helical" evidence="1">
    <location>
        <begin position="21"/>
        <end position="41"/>
    </location>
</feature>
<evidence type="ECO:0000313" key="2">
    <source>
        <dbReference type="EMBL" id="SEW44010.1"/>
    </source>
</evidence>
<sequence length="208" mass="22947">MDPLSRLLNSVSVRIAHFPRFPAYKLLPGIVAALLCVLLAIANGGTLEGGHMVVAFALALILQSNMSLYLMSLNRTSMFGTRKHWIIAGFVQLGVLGLLTSMSDFTWCQHAITVVAIIAALRCVPGMLQSDEALAAERWSQEDFSGFRPQLCIGLFLLFGAYAVMNEILIKTLSAQDWLVLWMFLPVIHFYAAVILIDTLMMSAKKRA</sequence>
<keyword evidence="3" id="KW-1185">Reference proteome</keyword>
<keyword evidence="1" id="KW-0812">Transmembrane</keyword>
<dbReference type="Proteomes" id="UP000199167">
    <property type="component" value="Unassembled WGS sequence"/>
</dbReference>
<reference evidence="2 3" key="1">
    <citation type="submission" date="2016-10" db="EMBL/GenBank/DDBJ databases">
        <authorList>
            <person name="de Groot N.N."/>
        </authorList>
    </citation>
    <scope>NUCLEOTIDE SEQUENCE [LARGE SCALE GENOMIC DNA]</scope>
    <source>
        <strain evidence="2 3">DSM 17925</strain>
    </source>
</reference>
<feature type="transmembrane region" description="Helical" evidence="1">
    <location>
        <begin position="53"/>
        <end position="73"/>
    </location>
</feature>
<feature type="transmembrane region" description="Helical" evidence="1">
    <location>
        <begin position="178"/>
        <end position="197"/>
    </location>
</feature>
<feature type="transmembrane region" description="Helical" evidence="1">
    <location>
        <begin position="149"/>
        <end position="166"/>
    </location>
</feature>
<accession>A0A1I0RRP1</accession>
<evidence type="ECO:0000256" key="1">
    <source>
        <dbReference type="SAM" id="Phobius"/>
    </source>
</evidence>
<feature type="transmembrane region" description="Helical" evidence="1">
    <location>
        <begin position="109"/>
        <end position="128"/>
    </location>
</feature>